<comment type="similarity">
    <text evidence="2">Belongs to the Toll-like receptor family.</text>
</comment>
<keyword evidence="6" id="KW-0677">Repeat</keyword>
<evidence type="ECO:0000256" key="6">
    <source>
        <dbReference type="ARBA" id="ARBA00022737"/>
    </source>
</evidence>
<dbReference type="PROSITE" id="PS50104">
    <property type="entry name" value="TIR"/>
    <property type="match status" value="1"/>
</dbReference>
<evidence type="ECO:0000256" key="2">
    <source>
        <dbReference type="ARBA" id="ARBA00009634"/>
    </source>
</evidence>
<dbReference type="GO" id="GO:0005886">
    <property type="term" value="C:plasma membrane"/>
    <property type="evidence" value="ECO:0007669"/>
    <property type="project" value="TreeGrafter"/>
</dbReference>
<dbReference type="AlphaFoldDB" id="A0A7H0S6E2"/>
<dbReference type="EMBL" id="MN716757">
    <property type="protein sequence ID" value="QNQ79669.1"/>
    <property type="molecule type" value="mRNA"/>
</dbReference>
<organism evidence="13">
    <name type="scientific">Anadara kagoshimensis</name>
    <dbReference type="NCBI Taxonomy" id="1390362"/>
    <lineage>
        <taxon>Eukaryota</taxon>
        <taxon>Metazoa</taxon>
        <taxon>Spiralia</taxon>
        <taxon>Lophotrochozoa</taxon>
        <taxon>Mollusca</taxon>
        <taxon>Bivalvia</taxon>
        <taxon>Autobranchia</taxon>
        <taxon>Pteriomorphia</taxon>
        <taxon>Arcoida</taxon>
        <taxon>Arcoidea</taxon>
        <taxon>Arcidae</taxon>
        <taxon>Anadara</taxon>
    </lineage>
</organism>
<dbReference type="InterPro" id="IPR000157">
    <property type="entry name" value="TIR_dom"/>
</dbReference>
<evidence type="ECO:0000256" key="11">
    <source>
        <dbReference type="SAM" id="Phobius"/>
    </source>
</evidence>
<name>A0A7H0S6E2_9BIVA</name>
<dbReference type="SMART" id="SM00255">
    <property type="entry name" value="TIR"/>
    <property type="match status" value="1"/>
</dbReference>
<dbReference type="InterPro" id="IPR035897">
    <property type="entry name" value="Toll_tir_struct_dom_sf"/>
</dbReference>
<sequence>MDYIIAILFIVISMVFMNALLVNEINSTMTKNQIKRGENIGNTSLENEDRDIICRNGHFCANSLCICHETEASCSGHGNNLHYIPELPQNITSLEFTKNQLSFVNMTSLRNASNLHLTKLDLSDNNIVNATHDAFTNFKYLEELDLSRNKDILSVDVMALLPSLKNSPIQSLLFFDMGWSEIPRGMFSSLIGSKWTSINLSLNKLEFVQGSDFSRLKHLVLLNLASNKLHYVNLTGLDTVRFLILSGNLIFRVPNFCVGQNRQSAVPSLEELDLDDNKIDFITKETFMCLDNLIKLMLRKNPILNIKNNFMQPLRSLQILYLSEIGAQFSHLKIQKYAFNSSSLQRLYFKRNYLYPVFYNPKLLFANCPNLRYLILSLTQMPTKTRILKYLLSPLKKLEVLRMDFTGLDELPEGVFSEMNSLMELSLMGNKIHSWNGTKVFKKLKLNYLSLRKNQIAIINETSFPRIMMITLQQLDLSENPFSCSCSNLPSIKWLNRRYNLLLGYPVRYKCGSPPPLKDSLVKDYDPSPESCKEKDITLLVALPVSLVSVFTFTSMLSIYKMRWRLRYWLFMIKRRRKGYEPIPNSENCVYSGFVIYSDSDRQWVHTELLHRMEDIEGFRLCIRHRDFDVGKVHVDNIVDNMVMSEKIIVVLSNNFAADEWCHLQLLLAETRLLKENIDVLVLVMLDEINSDCLRASLFKLVSCLKYTPWSLDGTGNCLFWEQLISEMKAPTVIN</sequence>
<feature type="transmembrane region" description="Helical" evidence="11">
    <location>
        <begin position="537"/>
        <end position="560"/>
    </location>
</feature>
<evidence type="ECO:0000256" key="10">
    <source>
        <dbReference type="ARBA" id="ARBA00023180"/>
    </source>
</evidence>
<dbReference type="Gene3D" id="3.40.50.10140">
    <property type="entry name" value="Toll/interleukin-1 receptor homology (TIR) domain"/>
    <property type="match status" value="1"/>
</dbReference>
<evidence type="ECO:0000256" key="7">
    <source>
        <dbReference type="ARBA" id="ARBA00022989"/>
    </source>
</evidence>
<keyword evidence="3" id="KW-0433">Leucine-rich repeat</keyword>
<dbReference type="Gene3D" id="3.80.10.10">
    <property type="entry name" value="Ribonuclease Inhibitor"/>
    <property type="match status" value="3"/>
</dbReference>
<dbReference type="PANTHER" id="PTHR24365">
    <property type="entry name" value="TOLL-LIKE RECEPTOR"/>
    <property type="match status" value="1"/>
</dbReference>
<dbReference type="PIRSF" id="PIRSF037595">
    <property type="entry name" value="Toll-like_receptor"/>
    <property type="match status" value="1"/>
</dbReference>
<keyword evidence="8 11" id="KW-0472">Membrane</keyword>
<dbReference type="InterPro" id="IPR017241">
    <property type="entry name" value="Toll-like_receptor"/>
</dbReference>
<evidence type="ECO:0000256" key="4">
    <source>
        <dbReference type="ARBA" id="ARBA00022692"/>
    </source>
</evidence>
<evidence type="ECO:0000256" key="1">
    <source>
        <dbReference type="ARBA" id="ARBA00004479"/>
    </source>
</evidence>
<dbReference type="InterPro" id="IPR003591">
    <property type="entry name" value="Leu-rich_rpt_typical-subtyp"/>
</dbReference>
<dbReference type="Pfam" id="PF13855">
    <property type="entry name" value="LRR_8"/>
    <property type="match status" value="2"/>
</dbReference>
<evidence type="ECO:0000256" key="9">
    <source>
        <dbReference type="ARBA" id="ARBA00023170"/>
    </source>
</evidence>
<dbReference type="SUPFAM" id="SSF52058">
    <property type="entry name" value="L domain-like"/>
    <property type="match status" value="2"/>
</dbReference>
<dbReference type="GO" id="GO:0002224">
    <property type="term" value="P:toll-like receptor signaling pathway"/>
    <property type="evidence" value="ECO:0007669"/>
    <property type="project" value="InterPro"/>
</dbReference>
<evidence type="ECO:0000256" key="3">
    <source>
        <dbReference type="ARBA" id="ARBA00022614"/>
    </source>
</evidence>
<keyword evidence="5" id="KW-0732">Signal</keyword>
<feature type="domain" description="TIR" evidence="12">
    <location>
        <begin position="589"/>
        <end position="728"/>
    </location>
</feature>
<dbReference type="GO" id="GO:0004888">
    <property type="term" value="F:transmembrane signaling receptor activity"/>
    <property type="evidence" value="ECO:0007669"/>
    <property type="project" value="InterPro"/>
</dbReference>
<dbReference type="PANTHER" id="PTHR24365:SF530">
    <property type="entry name" value="MSTPROX-RELATED"/>
    <property type="match status" value="1"/>
</dbReference>
<evidence type="ECO:0000256" key="8">
    <source>
        <dbReference type="ARBA" id="ARBA00023136"/>
    </source>
</evidence>
<reference evidence="13" key="1">
    <citation type="submission" date="2019-11" db="EMBL/GenBank/DDBJ databases">
        <authorList>
            <person name="Ren Y."/>
            <person name="Bu W."/>
        </authorList>
    </citation>
    <scope>NUCLEOTIDE SEQUENCE</scope>
    <source>
        <tissue evidence="13">Hepatopancreas</tissue>
    </source>
</reference>
<keyword evidence="4 11" id="KW-0812">Transmembrane</keyword>
<dbReference type="SMART" id="SM00369">
    <property type="entry name" value="LRR_TYP"/>
    <property type="match status" value="4"/>
</dbReference>
<dbReference type="Pfam" id="PF01582">
    <property type="entry name" value="TIR"/>
    <property type="match status" value="1"/>
</dbReference>
<evidence type="ECO:0000313" key="13">
    <source>
        <dbReference type="EMBL" id="QNQ79669.1"/>
    </source>
</evidence>
<dbReference type="InterPro" id="IPR032675">
    <property type="entry name" value="LRR_dom_sf"/>
</dbReference>
<keyword evidence="7 11" id="KW-1133">Transmembrane helix</keyword>
<dbReference type="SUPFAM" id="SSF52200">
    <property type="entry name" value="Toll/Interleukin receptor TIR domain"/>
    <property type="match status" value="1"/>
</dbReference>
<protein>
    <submittedName>
        <fullName evidence="13">Toll-like receptor</fullName>
    </submittedName>
</protein>
<proteinExistence type="evidence at transcript level"/>
<comment type="subcellular location">
    <subcellularLocation>
        <location evidence="1">Membrane</location>
        <topology evidence="1">Single-pass type I membrane protein</topology>
    </subcellularLocation>
</comment>
<keyword evidence="10" id="KW-0325">Glycoprotein</keyword>
<accession>A0A7H0S6E2</accession>
<dbReference type="PROSITE" id="PS51450">
    <property type="entry name" value="LRR"/>
    <property type="match status" value="1"/>
</dbReference>
<dbReference type="InterPro" id="IPR001611">
    <property type="entry name" value="Leu-rich_rpt"/>
</dbReference>
<evidence type="ECO:0000256" key="5">
    <source>
        <dbReference type="ARBA" id="ARBA00022729"/>
    </source>
</evidence>
<evidence type="ECO:0000259" key="12">
    <source>
        <dbReference type="PROSITE" id="PS50104"/>
    </source>
</evidence>
<dbReference type="GO" id="GO:0006955">
    <property type="term" value="P:immune response"/>
    <property type="evidence" value="ECO:0007669"/>
    <property type="project" value="InterPro"/>
</dbReference>
<dbReference type="InterPro" id="IPR000483">
    <property type="entry name" value="Cys-rich_flank_reg_C"/>
</dbReference>
<dbReference type="SMART" id="SM00082">
    <property type="entry name" value="LRRCT"/>
    <property type="match status" value="1"/>
</dbReference>
<keyword evidence="9 13" id="KW-0675">Receptor</keyword>